<dbReference type="Pfam" id="PF05147">
    <property type="entry name" value="LANC_like"/>
    <property type="match status" value="1"/>
</dbReference>
<dbReference type="AlphaFoldDB" id="A0A0G2J8C3"/>
<sequence length="513" mass="56892">MTLQYYENQLELITLEDGTLHHVLTELREAVKRATAIIKINVPEPLPKDKNTFGTIYNGTLGVALMFLRLEEQAGYVADGDEIPFLASEFHELASSRLSHSVSKASHLRPGQLSPLGSANLGASVLRILAVVTGSTFQRAASLDIDILQSATESAIKQGTILGGDEALYGRAGLLWALLQIRQRCNDEENTAALTPVFTMIPRLVTVIIETGRVGSRDYRHLYGGQDVLPLMWPWHDKYYLGAIHGIAGILSILLACKSDELDDGTISHLPIIAETISELCKLTIENAGNLPSSLPIRSCCRYDPYIQICHGSPGLLILLAQTRNNSHLMRSFWEPGWDKAIRLGSEQVWERGLLFKGGGLCHGIAGNAWPFLLLYDSYEYGEELMTLAKLAFKDRTGSVAPEEEQLTPDYFLSRALTLLLFAQKTPPFHSRESCDDLEFRMPDTPYSLFEGLSGTCAAWGEACVVIKARLRKKELDEESSGTLIEKRERDELLSQYLRHEFGFPGLTLGGLR</sequence>
<gene>
    <name evidence="2" type="ORF">EMCG_03538</name>
</gene>
<evidence type="ECO:0000313" key="2">
    <source>
        <dbReference type="EMBL" id="KKZ61981.1"/>
    </source>
</evidence>
<dbReference type="Gene3D" id="1.50.10.10">
    <property type="match status" value="1"/>
</dbReference>
<dbReference type="VEuPathDB" id="FungiDB:EMCG_03538"/>
<dbReference type="EMBL" id="LCZI01001196">
    <property type="protein sequence ID" value="KKZ61981.1"/>
    <property type="molecule type" value="Genomic_DNA"/>
</dbReference>
<dbReference type="SMART" id="SM01260">
    <property type="entry name" value="LANC_like"/>
    <property type="match status" value="1"/>
</dbReference>
<evidence type="ECO:0000313" key="3">
    <source>
        <dbReference type="Proteomes" id="UP000034164"/>
    </source>
</evidence>
<keyword evidence="1" id="KW-0479">Metal-binding</keyword>
<feature type="binding site" evidence="1">
    <location>
        <position position="363"/>
    </location>
    <ligand>
        <name>Zn(2+)</name>
        <dbReference type="ChEBI" id="CHEBI:29105"/>
    </ligand>
</feature>
<dbReference type="CDD" id="cd04794">
    <property type="entry name" value="euk_LANCL"/>
    <property type="match status" value="1"/>
</dbReference>
<dbReference type="GO" id="GO:0005975">
    <property type="term" value="P:carbohydrate metabolic process"/>
    <property type="evidence" value="ECO:0007669"/>
    <property type="project" value="InterPro"/>
</dbReference>
<reference evidence="3" key="1">
    <citation type="journal article" date="2015" name="PLoS Genet.">
        <title>The dynamic genome and transcriptome of the human fungal pathogen Blastomyces and close relative Emmonsia.</title>
        <authorList>
            <person name="Munoz J.F."/>
            <person name="Gauthier G.M."/>
            <person name="Desjardins C.A."/>
            <person name="Gallo J.E."/>
            <person name="Holder J."/>
            <person name="Sullivan T.D."/>
            <person name="Marty A.J."/>
            <person name="Carmen J.C."/>
            <person name="Chen Z."/>
            <person name="Ding L."/>
            <person name="Gujja S."/>
            <person name="Magrini V."/>
            <person name="Misas E."/>
            <person name="Mitreva M."/>
            <person name="Priest M."/>
            <person name="Saif S."/>
            <person name="Whiston E.A."/>
            <person name="Young S."/>
            <person name="Zeng Q."/>
            <person name="Goldman W.E."/>
            <person name="Mardis E.R."/>
            <person name="Taylor J.W."/>
            <person name="McEwen J.G."/>
            <person name="Clay O.K."/>
            <person name="Klein B.S."/>
            <person name="Cuomo C.A."/>
        </authorList>
    </citation>
    <scope>NUCLEOTIDE SEQUENCE [LARGE SCALE GENOMIC DNA]</scope>
    <source>
        <strain evidence="3">UAMH 3008</strain>
    </source>
</reference>
<comment type="caution">
    <text evidence="2">The sequence shown here is derived from an EMBL/GenBank/DDBJ whole genome shotgun (WGS) entry which is preliminary data.</text>
</comment>
<dbReference type="GO" id="GO:0031179">
    <property type="term" value="P:peptide modification"/>
    <property type="evidence" value="ECO:0007669"/>
    <property type="project" value="InterPro"/>
</dbReference>
<dbReference type="InterPro" id="IPR007822">
    <property type="entry name" value="LANC-like"/>
</dbReference>
<dbReference type="OrthoDB" id="10257263at2759"/>
<organism evidence="2 3">
    <name type="scientific">[Emmonsia] crescens</name>
    <dbReference type="NCBI Taxonomy" id="73230"/>
    <lineage>
        <taxon>Eukaryota</taxon>
        <taxon>Fungi</taxon>
        <taxon>Dikarya</taxon>
        <taxon>Ascomycota</taxon>
        <taxon>Pezizomycotina</taxon>
        <taxon>Eurotiomycetes</taxon>
        <taxon>Eurotiomycetidae</taxon>
        <taxon>Onygenales</taxon>
        <taxon>Ajellomycetaceae</taxon>
        <taxon>Emergomyces</taxon>
    </lineage>
</organism>
<dbReference type="Proteomes" id="UP000034164">
    <property type="component" value="Unassembled WGS sequence"/>
</dbReference>
<keyword evidence="1" id="KW-0862">Zinc</keyword>
<proteinExistence type="predicted"/>
<evidence type="ECO:0008006" key="4">
    <source>
        <dbReference type="Google" id="ProtNLM"/>
    </source>
</evidence>
<feature type="binding site" evidence="1">
    <location>
        <position position="310"/>
    </location>
    <ligand>
        <name>Zn(2+)</name>
        <dbReference type="ChEBI" id="CHEBI:29105"/>
    </ligand>
</feature>
<evidence type="ECO:0000256" key="1">
    <source>
        <dbReference type="PIRSR" id="PIRSR607822-1"/>
    </source>
</evidence>
<dbReference type="GO" id="GO:0005886">
    <property type="term" value="C:plasma membrane"/>
    <property type="evidence" value="ECO:0007669"/>
    <property type="project" value="TreeGrafter"/>
</dbReference>
<dbReference type="SUPFAM" id="SSF158745">
    <property type="entry name" value="LanC-like"/>
    <property type="match status" value="1"/>
</dbReference>
<dbReference type="InterPro" id="IPR012341">
    <property type="entry name" value="6hp_glycosidase-like_sf"/>
</dbReference>
<dbReference type="PANTHER" id="PTHR12736:SF7">
    <property type="entry name" value="LANC-LIKE PROTEIN 3"/>
    <property type="match status" value="1"/>
</dbReference>
<dbReference type="GO" id="GO:0046872">
    <property type="term" value="F:metal ion binding"/>
    <property type="evidence" value="ECO:0007669"/>
    <property type="project" value="UniProtKB-KW"/>
</dbReference>
<dbReference type="PRINTS" id="PR01950">
    <property type="entry name" value="LANCSUPER"/>
</dbReference>
<dbReference type="PANTHER" id="PTHR12736">
    <property type="entry name" value="LANC-LIKE PROTEIN"/>
    <property type="match status" value="1"/>
</dbReference>
<feature type="binding site" evidence="1">
    <location>
        <position position="362"/>
    </location>
    <ligand>
        <name>Zn(2+)</name>
        <dbReference type="ChEBI" id="CHEBI:29105"/>
    </ligand>
</feature>
<name>A0A0G2J8C3_9EURO</name>
<accession>A0A0G2J8C3</accession>
<protein>
    <recommendedName>
        <fullName evidence="4">Lanthionine synthetase C family protein</fullName>
    </recommendedName>
</protein>